<dbReference type="Pfam" id="PF08241">
    <property type="entry name" value="Methyltransf_11"/>
    <property type="match status" value="1"/>
</dbReference>
<dbReference type="GO" id="GO:0008757">
    <property type="term" value="F:S-adenosylmethionine-dependent methyltransferase activity"/>
    <property type="evidence" value="ECO:0007669"/>
    <property type="project" value="InterPro"/>
</dbReference>
<name>A0A1M7ZE17_9BACT</name>
<dbReference type="SUPFAM" id="SSF53335">
    <property type="entry name" value="S-adenosyl-L-methionine-dependent methyltransferases"/>
    <property type="match status" value="1"/>
</dbReference>
<reference evidence="3" key="1">
    <citation type="submission" date="2016-12" db="EMBL/GenBank/DDBJ databases">
        <authorList>
            <person name="Varghese N."/>
            <person name="Submissions S."/>
        </authorList>
    </citation>
    <scope>NUCLEOTIDE SEQUENCE [LARGE SCALE GENOMIC DNA]</scope>
    <source>
        <strain evidence="3">DSM 25035</strain>
    </source>
</reference>
<evidence type="ECO:0000313" key="3">
    <source>
        <dbReference type="Proteomes" id="UP000184609"/>
    </source>
</evidence>
<feature type="domain" description="Methyltransferase type 11" evidence="1">
    <location>
        <begin position="56"/>
        <end position="108"/>
    </location>
</feature>
<dbReference type="EMBL" id="FRXN01000003">
    <property type="protein sequence ID" value="SHO63049.1"/>
    <property type="molecule type" value="Genomic_DNA"/>
</dbReference>
<accession>A0A1M7ZE17</accession>
<dbReference type="InterPro" id="IPR013216">
    <property type="entry name" value="Methyltransf_11"/>
</dbReference>
<dbReference type="InterPro" id="IPR029063">
    <property type="entry name" value="SAM-dependent_MTases_sf"/>
</dbReference>
<dbReference type="Proteomes" id="UP000184609">
    <property type="component" value="Unassembled WGS sequence"/>
</dbReference>
<dbReference type="GO" id="GO:0032259">
    <property type="term" value="P:methylation"/>
    <property type="evidence" value="ECO:0007669"/>
    <property type="project" value="UniProtKB-KW"/>
</dbReference>
<organism evidence="2 3">
    <name type="scientific">Algoriphagus zhangzhouensis</name>
    <dbReference type="NCBI Taxonomy" id="1073327"/>
    <lineage>
        <taxon>Bacteria</taxon>
        <taxon>Pseudomonadati</taxon>
        <taxon>Bacteroidota</taxon>
        <taxon>Cytophagia</taxon>
        <taxon>Cytophagales</taxon>
        <taxon>Cyclobacteriaceae</taxon>
        <taxon>Algoriphagus</taxon>
    </lineage>
</organism>
<proteinExistence type="predicted"/>
<sequence length="223" mass="25825">MLRMEWFLEKFVGKNHPSPLKILDVGSYDVNGTYRKLLPDDQFEYMGMDMETGPNVDLVVDTPYSWPQLETDSFDIVISGQAFEHNEFFWLTMEEIARILKPGGLVCIIAPNGFEEHRFPVDCYRFFTDGMMAMARYVQLDVLHASTNAFPEGKKNTWYKEGEEDAMMVAQKNYSGPAKIVDRKSYSCQPAEQEKFLSGLKPFQNPQENLIQKLLMKIYRKMA</sequence>
<dbReference type="STRING" id="1073327.SAMN04488108_2491"/>
<evidence type="ECO:0000259" key="1">
    <source>
        <dbReference type="Pfam" id="PF08241"/>
    </source>
</evidence>
<dbReference type="Gene3D" id="3.40.50.150">
    <property type="entry name" value="Vaccinia Virus protein VP39"/>
    <property type="match status" value="1"/>
</dbReference>
<dbReference type="AlphaFoldDB" id="A0A1M7ZE17"/>
<keyword evidence="3" id="KW-1185">Reference proteome</keyword>
<dbReference type="CDD" id="cd02440">
    <property type="entry name" value="AdoMet_MTases"/>
    <property type="match status" value="1"/>
</dbReference>
<evidence type="ECO:0000313" key="2">
    <source>
        <dbReference type="EMBL" id="SHO63049.1"/>
    </source>
</evidence>
<protein>
    <submittedName>
        <fullName evidence="2">Methyltransferase domain-containing protein</fullName>
    </submittedName>
</protein>
<keyword evidence="2" id="KW-0808">Transferase</keyword>
<keyword evidence="2" id="KW-0489">Methyltransferase</keyword>
<gene>
    <name evidence="2" type="ORF">SAMN04488108_2491</name>
</gene>